<dbReference type="GO" id="GO:0005524">
    <property type="term" value="F:ATP binding"/>
    <property type="evidence" value="ECO:0007669"/>
    <property type="project" value="TreeGrafter"/>
</dbReference>
<dbReference type="GO" id="GO:0016887">
    <property type="term" value="F:ATP hydrolysis activity"/>
    <property type="evidence" value="ECO:0007669"/>
    <property type="project" value="TreeGrafter"/>
</dbReference>
<dbReference type="SUPFAM" id="SSF52540">
    <property type="entry name" value="P-loop containing nucleoside triphosphate hydrolases"/>
    <property type="match status" value="1"/>
</dbReference>
<dbReference type="EMBL" id="JACHDS010000001">
    <property type="protein sequence ID" value="MBB6174156.1"/>
    <property type="molecule type" value="Genomic_DNA"/>
</dbReference>
<dbReference type="RefSeq" id="WP_184078027.1">
    <property type="nucleotide sequence ID" value="NZ_JACHDS010000001.1"/>
</dbReference>
<dbReference type="InterPro" id="IPR050625">
    <property type="entry name" value="ParA/MinD_ATPase"/>
</dbReference>
<feature type="domain" description="Rv3660c-like CheY-like N-terminal" evidence="1">
    <location>
        <begin position="18"/>
        <end position="129"/>
    </location>
</feature>
<evidence type="ECO:0000313" key="2">
    <source>
        <dbReference type="EMBL" id="MBB6174156.1"/>
    </source>
</evidence>
<protein>
    <submittedName>
        <fullName evidence="2">Secretion/DNA translocation related CpaE-like protein</fullName>
    </submittedName>
</protein>
<dbReference type="PANTHER" id="PTHR43384:SF11">
    <property type="entry name" value="SEPTUM SITE DETERMINING PROTEIN"/>
    <property type="match status" value="1"/>
</dbReference>
<name>A0A7X0D7W3_9ACTN</name>
<dbReference type="Proteomes" id="UP000546642">
    <property type="component" value="Unassembled WGS sequence"/>
</dbReference>
<dbReference type="GO" id="GO:0005829">
    <property type="term" value="C:cytosol"/>
    <property type="evidence" value="ECO:0007669"/>
    <property type="project" value="TreeGrafter"/>
</dbReference>
<reference evidence="2 3" key="1">
    <citation type="submission" date="2020-08" db="EMBL/GenBank/DDBJ databases">
        <title>Sequencing the genomes of 1000 actinobacteria strains.</title>
        <authorList>
            <person name="Klenk H.-P."/>
        </authorList>
    </citation>
    <scope>NUCLEOTIDE SEQUENCE [LARGE SCALE GENOMIC DNA]</scope>
    <source>
        <strain evidence="2 3">DSM 46659</strain>
    </source>
</reference>
<dbReference type="GO" id="GO:0009898">
    <property type="term" value="C:cytoplasmic side of plasma membrane"/>
    <property type="evidence" value="ECO:0007669"/>
    <property type="project" value="TreeGrafter"/>
</dbReference>
<proteinExistence type="predicted"/>
<dbReference type="PANTHER" id="PTHR43384">
    <property type="entry name" value="SEPTUM SITE-DETERMINING PROTEIN MIND HOMOLOG, CHLOROPLASTIC-RELATED"/>
    <property type="match status" value="1"/>
</dbReference>
<accession>A0A7X0D7W3</accession>
<dbReference type="InterPro" id="IPR027417">
    <property type="entry name" value="P-loop_NTPase"/>
</dbReference>
<dbReference type="Gene3D" id="3.40.50.300">
    <property type="entry name" value="P-loop containing nucleotide triphosphate hydrolases"/>
    <property type="match status" value="1"/>
</dbReference>
<dbReference type="GO" id="GO:0051782">
    <property type="term" value="P:negative regulation of cell division"/>
    <property type="evidence" value="ECO:0007669"/>
    <property type="project" value="TreeGrafter"/>
</dbReference>
<dbReference type="Pfam" id="PF26563">
    <property type="entry name" value="Rv3660c_N"/>
    <property type="match status" value="1"/>
</dbReference>
<evidence type="ECO:0000313" key="3">
    <source>
        <dbReference type="Proteomes" id="UP000546642"/>
    </source>
</evidence>
<sequence>MHAPPASGTPDPPRPLVVTDDPELLDDLLRLSAAAAVEVTVAHTPAHAGRDWSRAPLVVAGSDLLPAIADLEPRPHRNVVAAGRDGIRYAAPDHPAGAAARRIGARAVFSLPEDEAALAELFAESTRPRSGHAPVLSVVGSRGGAGASLLAVALALGGARAGLSTALIDADPLGVGLDVLLGEEHAPGTRWGGLLGRQGRMDWAAVRSALPVVRGVALLTWERGPTRAVPTPAMRAVLTSAAHGADLVVADLPRALDAGAQEALQRTTTALLVVPAALHAVVAARRITPRLRDHVADLRVVTRGADADLPASDIARALRLPLAGDIADERGLPSALDRGDTPADHRGSPLAGFADGFLARLRAEAAAEAEPGAEADR</sequence>
<dbReference type="AlphaFoldDB" id="A0A7X0D7W3"/>
<comment type="caution">
    <text evidence="2">The sequence shown here is derived from an EMBL/GenBank/DDBJ whole genome shotgun (WGS) entry which is preliminary data.</text>
</comment>
<organism evidence="2 3">
    <name type="scientific">Nocardiopsis mwathae</name>
    <dbReference type="NCBI Taxonomy" id="1472723"/>
    <lineage>
        <taxon>Bacteria</taxon>
        <taxon>Bacillati</taxon>
        <taxon>Actinomycetota</taxon>
        <taxon>Actinomycetes</taxon>
        <taxon>Streptosporangiales</taxon>
        <taxon>Nocardiopsidaceae</taxon>
        <taxon>Nocardiopsis</taxon>
    </lineage>
</organism>
<dbReference type="InterPro" id="IPR059050">
    <property type="entry name" value="Rv3660c_N"/>
</dbReference>
<dbReference type="NCBIfam" id="TIGR03815">
    <property type="entry name" value="CpaE_hom_Actino"/>
    <property type="match status" value="1"/>
</dbReference>
<evidence type="ECO:0000259" key="1">
    <source>
        <dbReference type="Pfam" id="PF26563"/>
    </source>
</evidence>
<dbReference type="InterPro" id="IPR022521">
    <property type="entry name" value="Rv3660c"/>
</dbReference>
<keyword evidence="3" id="KW-1185">Reference proteome</keyword>
<gene>
    <name evidence="2" type="ORF">HNR23_004216</name>
</gene>